<keyword evidence="4" id="KW-1185">Reference proteome</keyword>
<dbReference type="SMART" id="SM00382">
    <property type="entry name" value="AAA"/>
    <property type="match status" value="1"/>
</dbReference>
<proteinExistence type="predicted"/>
<evidence type="ECO:0000259" key="2">
    <source>
        <dbReference type="SMART" id="SM00382"/>
    </source>
</evidence>
<dbReference type="InterPro" id="IPR011704">
    <property type="entry name" value="ATPase_dyneun-rel_AAA"/>
</dbReference>
<dbReference type="Proteomes" id="UP001499930">
    <property type="component" value="Unassembled WGS sequence"/>
</dbReference>
<evidence type="ECO:0000256" key="1">
    <source>
        <dbReference type="SAM" id="MobiDB-lite"/>
    </source>
</evidence>
<feature type="region of interest" description="Disordered" evidence="1">
    <location>
        <begin position="30"/>
        <end position="61"/>
    </location>
</feature>
<accession>A0ABN3XZB2</accession>
<dbReference type="EMBL" id="BAAAWD010000007">
    <property type="protein sequence ID" value="GAA3009600.1"/>
    <property type="molecule type" value="Genomic_DNA"/>
</dbReference>
<dbReference type="Gene3D" id="3.40.50.300">
    <property type="entry name" value="P-loop containing nucleotide triphosphate hydrolases"/>
    <property type="match status" value="1"/>
</dbReference>
<evidence type="ECO:0000313" key="4">
    <source>
        <dbReference type="Proteomes" id="UP001499930"/>
    </source>
</evidence>
<dbReference type="Pfam" id="PF07728">
    <property type="entry name" value="AAA_5"/>
    <property type="match status" value="1"/>
</dbReference>
<comment type="caution">
    <text evidence="3">The sequence shown here is derived from an EMBL/GenBank/DDBJ whole genome shotgun (WGS) entry which is preliminary data.</text>
</comment>
<feature type="domain" description="AAA+ ATPase" evidence="2">
    <location>
        <begin position="92"/>
        <end position="273"/>
    </location>
</feature>
<dbReference type="InterPro" id="IPR027417">
    <property type="entry name" value="P-loop_NTPase"/>
</dbReference>
<reference evidence="4" key="1">
    <citation type="journal article" date="2019" name="Int. J. Syst. Evol. Microbiol.">
        <title>The Global Catalogue of Microorganisms (GCM) 10K type strain sequencing project: providing services to taxonomists for standard genome sequencing and annotation.</title>
        <authorList>
            <consortium name="The Broad Institute Genomics Platform"/>
            <consortium name="The Broad Institute Genome Sequencing Center for Infectious Disease"/>
            <person name="Wu L."/>
            <person name="Ma J."/>
        </authorList>
    </citation>
    <scope>NUCLEOTIDE SEQUENCE [LARGE SCALE GENOMIC DNA]</scope>
    <source>
        <strain evidence="4">JCM 3106</strain>
    </source>
</reference>
<dbReference type="SUPFAM" id="SSF52540">
    <property type="entry name" value="P-loop containing nucleoside triphosphate hydrolases"/>
    <property type="match status" value="1"/>
</dbReference>
<sequence length="351" mass="39273">MSVEKPHGDDGLTMIPRGWHLYRGTGRPRDDIPFHQALPPPPPWRTFDGGPPLDPPPEDPADLERRLGHIGFLARSVPAPGEVIAVNAALCLRRPLLVTGPPGVGKSTLAYAVTRELRLGPVLRWPINSRSTLRSGLYEYDAVARVQDARLEGAEPDIGDYVQLGALGTALLPYEQPRVLLVDEFDKGDLDLANDLLDTFEEGSYQIRELFRARAREPEVVVHTADAGGTARIRNGRVQCRTFPFIVITSNGEREFPPAFLRRCIRLEMSQPSRDRLADLAVAHFAERAEPYKDRLIQTFLEYRDRNPVAADQLLNALHLAIHSAEDVRQDRTWKQVLDVVLRRLDAAGTE</sequence>
<dbReference type="CDD" id="cd00009">
    <property type="entry name" value="AAA"/>
    <property type="match status" value="1"/>
</dbReference>
<organism evidence="3 4">
    <name type="scientific">Streptosporangium longisporum</name>
    <dbReference type="NCBI Taxonomy" id="46187"/>
    <lineage>
        <taxon>Bacteria</taxon>
        <taxon>Bacillati</taxon>
        <taxon>Actinomycetota</taxon>
        <taxon>Actinomycetes</taxon>
        <taxon>Streptosporangiales</taxon>
        <taxon>Streptosporangiaceae</taxon>
        <taxon>Streptosporangium</taxon>
    </lineage>
</organism>
<protein>
    <submittedName>
        <fullName evidence="3">MoxR family ATPase</fullName>
    </submittedName>
</protein>
<dbReference type="InterPro" id="IPR003593">
    <property type="entry name" value="AAA+_ATPase"/>
</dbReference>
<evidence type="ECO:0000313" key="3">
    <source>
        <dbReference type="EMBL" id="GAA3009600.1"/>
    </source>
</evidence>
<gene>
    <name evidence="3" type="ORF">GCM10017559_35130</name>
</gene>
<name>A0ABN3XZB2_9ACTN</name>